<dbReference type="Pfam" id="PF00005">
    <property type="entry name" value="ABC_tran"/>
    <property type="match status" value="1"/>
</dbReference>
<dbReference type="AlphaFoldDB" id="A0A7W6HPR2"/>
<evidence type="ECO:0000256" key="7">
    <source>
        <dbReference type="ARBA" id="ARBA00023004"/>
    </source>
</evidence>
<dbReference type="GO" id="GO:0016887">
    <property type="term" value="F:ATP hydrolysis activity"/>
    <property type="evidence" value="ECO:0007669"/>
    <property type="project" value="InterPro"/>
</dbReference>
<dbReference type="PANTHER" id="PTHR42781:SF4">
    <property type="entry name" value="SPERMIDINE_PUTRESCINE IMPORT ATP-BINDING PROTEIN POTA"/>
    <property type="match status" value="1"/>
</dbReference>
<feature type="domain" description="ABC transporter" evidence="10">
    <location>
        <begin position="31"/>
        <end position="265"/>
    </location>
</feature>
<evidence type="ECO:0000256" key="6">
    <source>
        <dbReference type="ARBA" id="ARBA00022840"/>
    </source>
</evidence>
<comment type="caution">
    <text evidence="11">The sequence shown here is derived from an EMBL/GenBank/DDBJ whole genome shotgun (WGS) entry which is preliminary data.</text>
</comment>
<dbReference type="InterPro" id="IPR027417">
    <property type="entry name" value="P-loop_NTPase"/>
</dbReference>
<keyword evidence="7" id="KW-0408">Iron</keyword>
<dbReference type="GO" id="GO:0005524">
    <property type="term" value="F:ATP binding"/>
    <property type="evidence" value="ECO:0007669"/>
    <property type="project" value="UniProtKB-KW"/>
</dbReference>
<keyword evidence="9" id="KW-0472">Membrane</keyword>
<keyword evidence="4" id="KW-0410">Iron transport</keyword>
<dbReference type="Gene3D" id="3.40.50.300">
    <property type="entry name" value="P-loop containing nucleotide triphosphate hydrolases"/>
    <property type="match status" value="1"/>
</dbReference>
<keyword evidence="8" id="KW-0406">Ion transport</keyword>
<dbReference type="PROSITE" id="PS50893">
    <property type="entry name" value="ABC_TRANSPORTER_2"/>
    <property type="match status" value="1"/>
</dbReference>
<accession>A0A7W6HPR2</accession>
<dbReference type="CDD" id="cd03259">
    <property type="entry name" value="ABC_Carb_Solutes_like"/>
    <property type="match status" value="1"/>
</dbReference>
<dbReference type="InterPro" id="IPR003593">
    <property type="entry name" value="AAA+_ATPase"/>
</dbReference>
<organism evidence="11 12">
    <name type="scientific">Allorhizobium taibaishanense</name>
    <dbReference type="NCBI Taxonomy" id="887144"/>
    <lineage>
        <taxon>Bacteria</taxon>
        <taxon>Pseudomonadati</taxon>
        <taxon>Pseudomonadota</taxon>
        <taxon>Alphaproteobacteria</taxon>
        <taxon>Hyphomicrobiales</taxon>
        <taxon>Rhizobiaceae</taxon>
        <taxon>Rhizobium/Agrobacterium group</taxon>
        <taxon>Allorhizobium</taxon>
    </lineage>
</organism>
<keyword evidence="5" id="KW-0547">Nucleotide-binding</keyword>
<evidence type="ECO:0000256" key="5">
    <source>
        <dbReference type="ARBA" id="ARBA00022741"/>
    </source>
</evidence>
<dbReference type="InterPro" id="IPR050093">
    <property type="entry name" value="ABC_SmlMolc_Importer"/>
</dbReference>
<dbReference type="FunFam" id="3.40.50.300:FF:000425">
    <property type="entry name" value="Probable ABC transporter, ATP-binding subunit"/>
    <property type="match status" value="1"/>
</dbReference>
<gene>
    <name evidence="11" type="ORF">GGQ71_003173</name>
</gene>
<evidence type="ECO:0000256" key="2">
    <source>
        <dbReference type="ARBA" id="ARBA00022448"/>
    </source>
</evidence>
<name>A0A7W6HPR2_9HYPH</name>
<dbReference type="EMBL" id="JACIED010000003">
    <property type="protein sequence ID" value="MBB4008893.1"/>
    <property type="molecule type" value="Genomic_DNA"/>
</dbReference>
<evidence type="ECO:0000256" key="9">
    <source>
        <dbReference type="ARBA" id="ARBA00023136"/>
    </source>
</evidence>
<evidence type="ECO:0000256" key="8">
    <source>
        <dbReference type="ARBA" id="ARBA00023065"/>
    </source>
</evidence>
<dbReference type="InterPro" id="IPR017871">
    <property type="entry name" value="ABC_transporter-like_CS"/>
</dbReference>
<dbReference type="Proteomes" id="UP000544107">
    <property type="component" value="Unassembled WGS sequence"/>
</dbReference>
<dbReference type="InterPro" id="IPR003439">
    <property type="entry name" value="ABC_transporter-like_ATP-bd"/>
</dbReference>
<reference evidence="11 12" key="1">
    <citation type="submission" date="2020-08" db="EMBL/GenBank/DDBJ databases">
        <title>Genomic Encyclopedia of Type Strains, Phase IV (KMG-IV): sequencing the most valuable type-strain genomes for metagenomic binning, comparative biology and taxonomic classification.</title>
        <authorList>
            <person name="Goeker M."/>
        </authorList>
    </citation>
    <scope>NUCLEOTIDE SEQUENCE [LARGE SCALE GENOMIC DNA]</scope>
    <source>
        <strain evidence="11 12">DSM 100021</strain>
    </source>
</reference>
<keyword evidence="2" id="KW-0813">Transport</keyword>
<evidence type="ECO:0000259" key="10">
    <source>
        <dbReference type="PROSITE" id="PS50893"/>
    </source>
</evidence>
<dbReference type="SMART" id="SM00382">
    <property type="entry name" value="AAA"/>
    <property type="match status" value="1"/>
</dbReference>
<proteinExistence type="inferred from homology"/>
<keyword evidence="6 11" id="KW-0067">ATP-binding</keyword>
<dbReference type="InterPro" id="IPR015853">
    <property type="entry name" value="ABC_transpr_FbpC"/>
</dbReference>
<dbReference type="GO" id="GO:0015408">
    <property type="term" value="F:ABC-type ferric iron transporter activity"/>
    <property type="evidence" value="ECO:0007669"/>
    <property type="project" value="InterPro"/>
</dbReference>
<dbReference type="PROSITE" id="PS00211">
    <property type="entry name" value="ABC_TRANSPORTER_1"/>
    <property type="match status" value="1"/>
</dbReference>
<dbReference type="SUPFAM" id="SSF52540">
    <property type="entry name" value="P-loop containing nucleoside triphosphate hydrolases"/>
    <property type="match status" value="1"/>
</dbReference>
<evidence type="ECO:0000313" key="12">
    <source>
        <dbReference type="Proteomes" id="UP000544107"/>
    </source>
</evidence>
<dbReference type="PANTHER" id="PTHR42781">
    <property type="entry name" value="SPERMIDINE/PUTRESCINE IMPORT ATP-BINDING PROTEIN POTA"/>
    <property type="match status" value="1"/>
</dbReference>
<evidence type="ECO:0000256" key="1">
    <source>
        <dbReference type="ARBA" id="ARBA00005417"/>
    </source>
</evidence>
<dbReference type="GO" id="GO:0015697">
    <property type="term" value="P:quaternary ammonium group transport"/>
    <property type="evidence" value="ECO:0007669"/>
    <property type="project" value="UniProtKB-ARBA"/>
</dbReference>
<evidence type="ECO:0000256" key="3">
    <source>
        <dbReference type="ARBA" id="ARBA00022475"/>
    </source>
</evidence>
<keyword evidence="3" id="KW-1003">Cell membrane</keyword>
<comment type="similarity">
    <text evidence="1">Belongs to the ABC transporter superfamily.</text>
</comment>
<sequence length="383" mass="41171">MSKGANTFGLPEGSQASVPAQLARTDVTPVLELNNLVKTFGASRALDGLSLSLPDNSYISLLGPSGSGKTTLLRVIAGFERCEAGSIRFGGRSMQDVAPHRRGIGFVFQNFALFPHLSVRDNIAFGLTNRELAPVTNAGEIADRVQAMIALVGLTGLEDRAVTQISGGQKQRVALARTLVTEPKMVLLDEPLGALDANLRARMRNELREIRERCGVAFLHVTGSETEALAMGDVVLVLDRGRIAQTGNSDSIYNRPASSDVARFLNCYNLFSGRIDGESFVAPAGRLPLGGLRQTAATPAYAIRHDRIAIRPTGTGLGGDEAAIEAQFLAEEYTGSAVYSFFTTEDGTLLEVETHLSKDTRPVLEPQGRYALVWNKEHALVYA</sequence>
<evidence type="ECO:0000256" key="4">
    <source>
        <dbReference type="ARBA" id="ARBA00022496"/>
    </source>
</evidence>
<protein>
    <submittedName>
        <fullName evidence="11">Putative spermidine/putrescine transport system ATP-binding protein</fullName>
    </submittedName>
</protein>
<evidence type="ECO:0000313" key="11">
    <source>
        <dbReference type="EMBL" id="MBB4008893.1"/>
    </source>
</evidence>
<dbReference type="GO" id="GO:0016020">
    <property type="term" value="C:membrane"/>
    <property type="evidence" value="ECO:0007669"/>
    <property type="project" value="InterPro"/>
</dbReference>